<keyword evidence="3" id="KW-1185">Reference proteome</keyword>
<evidence type="ECO:0000313" key="2">
    <source>
        <dbReference type="EMBL" id="AKB43717.1"/>
    </source>
</evidence>
<protein>
    <submittedName>
        <fullName evidence="2">Uncharacterized protein</fullName>
    </submittedName>
</protein>
<feature type="compositionally biased region" description="Basic and acidic residues" evidence="1">
    <location>
        <begin position="84"/>
        <end position="94"/>
    </location>
</feature>
<dbReference type="Proteomes" id="UP000033096">
    <property type="component" value="Chromosome"/>
</dbReference>
<dbReference type="HOGENOM" id="CLU_2379470_0_0_2"/>
<dbReference type="AlphaFoldDB" id="A0A0E3Q5L7"/>
<proteinExistence type="predicted"/>
<accession>A0A0E3Q5L7</accession>
<evidence type="ECO:0000256" key="1">
    <source>
        <dbReference type="SAM" id="MobiDB-lite"/>
    </source>
</evidence>
<dbReference type="PATRIC" id="fig|1434123.4.peg.1722"/>
<evidence type="ECO:0000313" key="3">
    <source>
        <dbReference type="Proteomes" id="UP000033096"/>
    </source>
</evidence>
<dbReference type="KEGG" id="mvc:MSVAZ_1448"/>
<reference evidence="2 3" key="1">
    <citation type="submission" date="2014-07" db="EMBL/GenBank/DDBJ databases">
        <title>Methanogenic archaea and the global carbon cycle.</title>
        <authorList>
            <person name="Henriksen J.R."/>
            <person name="Luke J."/>
            <person name="Reinhart S."/>
            <person name="Benedict M.N."/>
            <person name="Youngblut N.D."/>
            <person name="Metcalf M.E."/>
            <person name="Whitaker R.J."/>
            <person name="Metcalf W.W."/>
        </authorList>
    </citation>
    <scope>NUCLEOTIDE SEQUENCE [LARGE SCALE GENOMIC DNA]</scope>
    <source>
        <strain evidence="2 3">Z-761</strain>
    </source>
</reference>
<feature type="region of interest" description="Disordered" evidence="1">
    <location>
        <begin position="73"/>
        <end position="94"/>
    </location>
</feature>
<dbReference type="RefSeq" id="WP_157206038.1">
    <property type="nucleotide sequence ID" value="NZ_CP009520.1"/>
</dbReference>
<sequence length="94" mass="10363">MPATLFKKGLTENPKNRLNLITLSPNPIDVITTLFKKGLTATLFKKGLTENPKNRLSLITLSPNPIGVINRRNGFGSTVSGQRLPERKNYESGN</sequence>
<dbReference type="GeneID" id="43323921"/>
<dbReference type="EMBL" id="CP009520">
    <property type="protein sequence ID" value="AKB43717.1"/>
    <property type="molecule type" value="Genomic_DNA"/>
</dbReference>
<organism evidence="2 3">
    <name type="scientific">Methanosarcina vacuolata Z-761</name>
    <dbReference type="NCBI Taxonomy" id="1434123"/>
    <lineage>
        <taxon>Archaea</taxon>
        <taxon>Methanobacteriati</taxon>
        <taxon>Methanobacteriota</taxon>
        <taxon>Stenosarchaea group</taxon>
        <taxon>Methanomicrobia</taxon>
        <taxon>Methanosarcinales</taxon>
        <taxon>Methanosarcinaceae</taxon>
        <taxon>Methanosarcina</taxon>
    </lineage>
</organism>
<name>A0A0E3Q5L7_9EURY</name>
<dbReference type="STRING" id="1434123.MSVAZ_1448"/>
<gene>
    <name evidence="2" type="ORF">MSVAZ_1448</name>
</gene>